<proteinExistence type="predicted"/>
<name>A0A1F8F486_9BACT</name>
<evidence type="ECO:0000313" key="2">
    <source>
        <dbReference type="Proteomes" id="UP000178908"/>
    </source>
</evidence>
<protein>
    <submittedName>
        <fullName evidence="1">Uncharacterized protein</fullName>
    </submittedName>
</protein>
<gene>
    <name evidence="1" type="ORF">A3C61_02270</name>
</gene>
<dbReference type="AlphaFoldDB" id="A0A1F8F486"/>
<accession>A0A1F8F486</accession>
<sequence length="232" mass="26683">MAQWQIDSQEYLMRLDLDRLNFEKHLKLPNIVNLELVVPLRDMAVIQSIVPIDSKLLAYLITRIRTFDGRLPFQNSEISQVVTNTRQLKIGQRYVYRENYQALLESGISKLFEPFLGQWAGLGNLGAYFVFGLNRTSNYSMACYIPPIIEVHGSRSLVMDGIHRNYIARQSGLSTINAVLVQNVEVPFPCATQGWEEIKVIPLVDKPKNLEDRYFSLQKNLFRDLKYLGIDG</sequence>
<evidence type="ECO:0000313" key="1">
    <source>
        <dbReference type="EMBL" id="OGN07943.1"/>
    </source>
</evidence>
<dbReference type="EMBL" id="MGJO01000060">
    <property type="protein sequence ID" value="OGN07943.1"/>
    <property type="molecule type" value="Genomic_DNA"/>
</dbReference>
<reference evidence="1 2" key="1">
    <citation type="journal article" date="2016" name="Nat. Commun.">
        <title>Thousands of microbial genomes shed light on interconnected biogeochemical processes in an aquifer system.</title>
        <authorList>
            <person name="Anantharaman K."/>
            <person name="Brown C.T."/>
            <person name="Hug L.A."/>
            <person name="Sharon I."/>
            <person name="Castelle C.J."/>
            <person name="Probst A.J."/>
            <person name="Thomas B.C."/>
            <person name="Singh A."/>
            <person name="Wilkins M.J."/>
            <person name="Karaoz U."/>
            <person name="Brodie E.L."/>
            <person name="Williams K.H."/>
            <person name="Hubbard S.S."/>
            <person name="Banfield J.F."/>
        </authorList>
    </citation>
    <scope>NUCLEOTIDE SEQUENCE [LARGE SCALE GENOMIC DNA]</scope>
</reference>
<organism evidence="1 2">
    <name type="scientific">Candidatus Yanofskybacteria bacterium RIFCSPHIGHO2_02_FULL_39_10</name>
    <dbReference type="NCBI Taxonomy" id="1802674"/>
    <lineage>
        <taxon>Bacteria</taxon>
        <taxon>Candidatus Yanofskyibacteriota</taxon>
    </lineage>
</organism>
<dbReference type="Proteomes" id="UP000178908">
    <property type="component" value="Unassembled WGS sequence"/>
</dbReference>
<comment type="caution">
    <text evidence="1">The sequence shown here is derived from an EMBL/GenBank/DDBJ whole genome shotgun (WGS) entry which is preliminary data.</text>
</comment>